<evidence type="ECO:0000313" key="8">
    <source>
        <dbReference type="EMBL" id="KAF2242511.1"/>
    </source>
</evidence>
<feature type="transmembrane region" description="Helical" evidence="6">
    <location>
        <begin position="70"/>
        <end position="88"/>
    </location>
</feature>
<sequence length="243" mass="27021">MDVNNIDPSMLEHIPAIAPPPGTVSNFVNPPSLDSQPRIVMYVMLPLTIVPLFLRLYTRARIQRSWGADDYLVIVSMICVLAFCGIFLDLLEGPFGEHTWDVPVSRLTEDYAKGNLASQCLYALSAIFVKVTLLVFYLRVFHPVHHTRVMIWVGIIFTAVFYVACSIATIVLYVPPKGQKNGWTSTKPESVTTALLLVPSIQGVVGVIIDFYILVIPMHLVMGLHLPLGRKLSVCGIFFTGFM</sequence>
<evidence type="ECO:0000259" key="7">
    <source>
        <dbReference type="Pfam" id="PF20684"/>
    </source>
</evidence>
<dbReference type="InterPro" id="IPR052337">
    <property type="entry name" value="SAT4-like"/>
</dbReference>
<dbReference type="EMBL" id="ML987207">
    <property type="protein sequence ID" value="KAF2242511.1"/>
    <property type="molecule type" value="Genomic_DNA"/>
</dbReference>
<feature type="transmembrane region" description="Helical" evidence="6">
    <location>
        <begin position="149"/>
        <end position="174"/>
    </location>
</feature>
<evidence type="ECO:0000256" key="5">
    <source>
        <dbReference type="ARBA" id="ARBA00038359"/>
    </source>
</evidence>
<feature type="transmembrane region" description="Helical" evidence="6">
    <location>
        <begin position="194"/>
        <end position="221"/>
    </location>
</feature>
<dbReference type="GeneID" id="54587362"/>
<feature type="transmembrane region" description="Helical" evidence="6">
    <location>
        <begin position="116"/>
        <end position="137"/>
    </location>
</feature>
<comment type="subcellular location">
    <subcellularLocation>
        <location evidence="1">Membrane</location>
        <topology evidence="1">Multi-pass membrane protein</topology>
    </subcellularLocation>
</comment>
<evidence type="ECO:0000256" key="3">
    <source>
        <dbReference type="ARBA" id="ARBA00022989"/>
    </source>
</evidence>
<evidence type="ECO:0000256" key="4">
    <source>
        <dbReference type="ARBA" id="ARBA00023136"/>
    </source>
</evidence>
<dbReference type="GO" id="GO:0016020">
    <property type="term" value="C:membrane"/>
    <property type="evidence" value="ECO:0007669"/>
    <property type="project" value="UniProtKB-SubCell"/>
</dbReference>
<proteinExistence type="inferred from homology"/>
<comment type="similarity">
    <text evidence="5">Belongs to the SAT4 family.</text>
</comment>
<protein>
    <recommendedName>
        <fullName evidence="7">Rhodopsin domain-containing protein</fullName>
    </recommendedName>
</protein>
<dbReference type="PANTHER" id="PTHR33048">
    <property type="entry name" value="PTH11-LIKE INTEGRAL MEMBRANE PROTEIN (AFU_ORTHOLOGUE AFUA_5G11245)"/>
    <property type="match status" value="1"/>
</dbReference>
<evidence type="ECO:0000256" key="2">
    <source>
        <dbReference type="ARBA" id="ARBA00022692"/>
    </source>
</evidence>
<feature type="transmembrane region" description="Helical" evidence="6">
    <location>
        <begin position="39"/>
        <end position="58"/>
    </location>
</feature>
<feature type="domain" description="Rhodopsin" evidence="7">
    <location>
        <begin position="54"/>
        <end position="242"/>
    </location>
</feature>
<evidence type="ECO:0000313" key="9">
    <source>
        <dbReference type="Proteomes" id="UP000800094"/>
    </source>
</evidence>
<gene>
    <name evidence="8" type="ORF">BU26DRAFT_570595</name>
</gene>
<organism evidence="8 9">
    <name type="scientific">Trematosphaeria pertusa</name>
    <dbReference type="NCBI Taxonomy" id="390896"/>
    <lineage>
        <taxon>Eukaryota</taxon>
        <taxon>Fungi</taxon>
        <taxon>Dikarya</taxon>
        <taxon>Ascomycota</taxon>
        <taxon>Pezizomycotina</taxon>
        <taxon>Dothideomycetes</taxon>
        <taxon>Pleosporomycetidae</taxon>
        <taxon>Pleosporales</taxon>
        <taxon>Massarineae</taxon>
        <taxon>Trematosphaeriaceae</taxon>
        <taxon>Trematosphaeria</taxon>
    </lineage>
</organism>
<dbReference type="RefSeq" id="XP_033677515.1">
    <property type="nucleotide sequence ID" value="XM_033834032.1"/>
</dbReference>
<dbReference type="AlphaFoldDB" id="A0A6A6HWW6"/>
<dbReference type="Pfam" id="PF20684">
    <property type="entry name" value="Fung_rhodopsin"/>
    <property type="match status" value="1"/>
</dbReference>
<name>A0A6A6HWW6_9PLEO</name>
<keyword evidence="4 6" id="KW-0472">Membrane</keyword>
<dbReference type="PANTHER" id="PTHR33048:SF158">
    <property type="entry name" value="MEMBRANE PROTEIN PTH11-LIKE, PUTATIVE-RELATED"/>
    <property type="match status" value="1"/>
</dbReference>
<keyword evidence="9" id="KW-1185">Reference proteome</keyword>
<keyword evidence="3 6" id="KW-1133">Transmembrane helix</keyword>
<dbReference type="InterPro" id="IPR049326">
    <property type="entry name" value="Rhodopsin_dom_fungi"/>
</dbReference>
<evidence type="ECO:0000256" key="1">
    <source>
        <dbReference type="ARBA" id="ARBA00004141"/>
    </source>
</evidence>
<evidence type="ECO:0000256" key="6">
    <source>
        <dbReference type="SAM" id="Phobius"/>
    </source>
</evidence>
<dbReference type="Proteomes" id="UP000800094">
    <property type="component" value="Unassembled WGS sequence"/>
</dbReference>
<accession>A0A6A6HWW6</accession>
<dbReference type="OrthoDB" id="444631at2759"/>
<keyword evidence="2 6" id="KW-0812">Transmembrane</keyword>
<reference evidence="8" key="1">
    <citation type="journal article" date="2020" name="Stud. Mycol.">
        <title>101 Dothideomycetes genomes: a test case for predicting lifestyles and emergence of pathogens.</title>
        <authorList>
            <person name="Haridas S."/>
            <person name="Albert R."/>
            <person name="Binder M."/>
            <person name="Bloem J."/>
            <person name="Labutti K."/>
            <person name="Salamov A."/>
            <person name="Andreopoulos B."/>
            <person name="Baker S."/>
            <person name="Barry K."/>
            <person name="Bills G."/>
            <person name="Bluhm B."/>
            <person name="Cannon C."/>
            <person name="Castanera R."/>
            <person name="Culley D."/>
            <person name="Daum C."/>
            <person name="Ezra D."/>
            <person name="Gonzalez J."/>
            <person name="Henrissat B."/>
            <person name="Kuo A."/>
            <person name="Liang C."/>
            <person name="Lipzen A."/>
            <person name="Lutzoni F."/>
            <person name="Magnuson J."/>
            <person name="Mondo S."/>
            <person name="Nolan M."/>
            <person name="Ohm R."/>
            <person name="Pangilinan J."/>
            <person name="Park H.-J."/>
            <person name="Ramirez L."/>
            <person name="Alfaro M."/>
            <person name="Sun H."/>
            <person name="Tritt A."/>
            <person name="Yoshinaga Y."/>
            <person name="Zwiers L.-H."/>
            <person name="Turgeon B."/>
            <person name="Goodwin S."/>
            <person name="Spatafora J."/>
            <person name="Crous P."/>
            <person name="Grigoriev I."/>
        </authorList>
    </citation>
    <scope>NUCLEOTIDE SEQUENCE</scope>
    <source>
        <strain evidence="8">CBS 122368</strain>
    </source>
</reference>